<dbReference type="KEGG" id="nmy:CJ229_006015"/>
<dbReference type="GO" id="GO:0005524">
    <property type="term" value="F:ATP binding"/>
    <property type="evidence" value="ECO:0007669"/>
    <property type="project" value="UniProtKB-UniRule"/>
</dbReference>
<evidence type="ECO:0000259" key="9">
    <source>
        <dbReference type="PROSITE" id="PS50975"/>
    </source>
</evidence>
<dbReference type="EMBL" id="CP136964">
    <property type="protein sequence ID" value="WOS95647.1"/>
    <property type="molecule type" value="Genomic_DNA"/>
</dbReference>
<evidence type="ECO:0000313" key="11">
    <source>
        <dbReference type="EMBL" id="WOS95647.1"/>
    </source>
</evidence>
<keyword evidence="4 8" id="KW-0547">Nucleotide-binding</keyword>
<keyword evidence="3 11" id="KW-0436">Ligase</keyword>
<evidence type="ECO:0000256" key="5">
    <source>
        <dbReference type="ARBA" id="ARBA00022840"/>
    </source>
</evidence>
<evidence type="ECO:0000256" key="8">
    <source>
        <dbReference type="PROSITE-ProRule" id="PRU00409"/>
    </source>
</evidence>
<keyword evidence="12" id="KW-1185">Reference proteome</keyword>
<dbReference type="PANTHER" id="PTHR48095:SF2">
    <property type="entry name" value="BIOTIN CARBOXYLASE, CHLOROPLASTIC"/>
    <property type="match status" value="1"/>
</dbReference>
<dbReference type="SUPFAM" id="SSF56059">
    <property type="entry name" value="Glutathione synthetase ATP-binding domain-like"/>
    <property type="match status" value="1"/>
</dbReference>
<evidence type="ECO:0000256" key="3">
    <source>
        <dbReference type="ARBA" id="ARBA00022598"/>
    </source>
</evidence>
<dbReference type="GO" id="GO:0004075">
    <property type="term" value="F:biotin carboxylase activity"/>
    <property type="evidence" value="ECO:0007669"/>
    <property type="project" value="UniProtKB-EC"/>
</dbReference>
<keyword evidence="6" id="KW-0092">Biotin</keyword>
<name>A0AAF1BS74_9STAP</name>
<evidence type="ECO:0000256" key="4">
    <source>
        <dbReference type="ARBA" id="ARBA00022741"/>
    </source>
</evidence>
<dbReference type="PANTHER" id="PTHR48095">
    <property type="entry name" value="PYRUVATE CARBOXYLASE SUBUNIT A"/>
    <property type="match status" value="1"/>
</dbReference>
<dbReference type="RefSeq" id="WP_102167037.1">
    <property type="nucleotide sequence ID" value="NZ_CP136964.1"/>
</dbReference>
<proteinExistence type="predicted"/>
<dbReference type="Pfam" id="PF00289">
    <property type="entry name" value="Biotin_carb_N"/>
    <property type="match status" value="1"/>
</dbReference>
<dbReference type="InterPro" id="IPR005481">
    <property type="entry name" value="BC-like_N"/>
</dbReference>
<dbReference type="InterPro" id="IPR005482">
    <property type="entry name" value="Biotin_COase_C"/>
</dbReference>
<reference evidence="12" key="1">
    <citation type="submission" date="2017-09" db="EMBL/GenBank/DDBJ databases">
        <title>Bacterial strain isolated from the female urinary microbiota.</title>
        <authorList>
            <person name="Thomas-White K."/>
            <person name="Kumar N."/>
            <person name="Forster S."/>
            <person name="Putonti C."/>
            <person name="Lawley T."/>
            <person name="Wolfe A.J."/>
        </authorList>
    </citation>
    <scope>NUCLEOTIDE SEQUENCE [LARGE SCALE GENOMIC DNA]</scope>
    <source>
        <strain evidence="12">UMB0959</strain>
    </source>
</reference>
<dbReference type="PROSITE" id="PS50975">
    <property type="entry name" value="ATP_GRASP"/>
    <property type="match status" value="1"/>
</dbReference>
<dbReference type="FunFam" id="3.40.50.20:FF:000010">
    <property type="entry name" value="Propionyl-CoA carboxylase subunit alpha"/>
    <property type="match status" value="1"/>
</dbReference>
<dbReference type="InterPro" id="IPR051602">
    <property type="entry name" value="ACC_Biotin_Carboxylase"/>
</dbReference>
<dbReference type="Pfam" id="PF02785">
    <property type="entry name" value="Biotin_carb_C"/>
    <property type="match status" value="1"/>
</dbReference>
<evidence type="ECO:0000256" key="1">
    <source>
        <dbReference type="ARBA" id="ARBA00003761"/>
    </source>
</evidence>
<protein>
    <recommendedName>
        <fullName evidence="2">biotin carboxylase</fullName>
        <ecNumber evidence="2">6.3.4.14</ecNumber>
    </recommendedName>
</protein>
<evidence type="ECO:0000313" key="12">
    <source>
        <dbReference type="Proteomes" id="UP000243626"/>
    </source>
</evidence>
<dbReference type="InterPro" id="IPR016185">
    <property type="entry name" value="PreATP-grasp_dom_sf"/>
</dbReference>
<dbReference type="SUPFAM" id="SSF52440">
    <property type="entry name" value="PreATP-grasp domain"/>
    <property type="match status" value="1"/>
</dbReference>
<dbReference type="InterPro" id="IPR011764">
    <property type="entry name" value="Biotin_carboxylation_dom"/>
</dbReference>
<dbReference type="AlphaFoldDB" id="A0AAF1BS74"/>
<evidence type="ECO:0000256" key="7">
    <source>
        <dbReference type="ARBA" id="ARBA00048600"/>
    </source>
</evidence>
<dbReference type="NCBIfam" id="NF006367">
    <property type="entry name" value="PRK08591.1"/>
    <property type="match status" value="1"/>
</dbReference>
<feature type="domain" description="Biotin carboxylation" evidence="10">
    <location>
        <begin position="1"/>
        <end position="446"/>
    </location>
</feature>
<dbReference type="PROSITE" id="PS50979">
    <property type="entry name" value="BC"/>
    <property type="match status" value="1"/>
</dbReference>
<dbReference type="GO" id="GO:0046872">
    <property type="term" value="F:metal ion binding"/>
    <property type="evidence" value="ECO:0007669"/>
    <property type="project" value="InterPro"/>
</dbReference>
<dbReference type="Pfam" id="PF02786">
    <property type="entry name" value="CPSase_L_D2"/>
    <property type="match status" value="1"/>
</dbReference>
<keyword evidence="5 8" id="KW-0067">ATP-binding</keyword>
<evidence type="ECO:0000259" key="10">
    <source>
        <dbReference type="PROSITE" id="PS50979"/>
    </source>
</evidence>
<feature type="domain" description="ATP-grasp" evidence="9">
    <location>
        <begin position="119"/>
        <end position="317"/>
    </location>
</feature>
<dbReference type="FunFam" id="3.30.1490.20:FF:000003">
    <property type="entry name" value="acetyl-CoA carboxylase isoform X1"/>
    <property type="match status" value="1"/>
</dbReference>
<organism evidence="11 12">
    <name type="scientific">Nosocomiicoccus massiliensis</name>
    <dbReference type="NCBI Taxonomy" id="1232430"/>
    <lineage>
        <taxon>Bacteria</taxon>
        <taxon>Bacillati</taxon>
        <taxon>Bacillota</taxon>
        <taxon>Bacilli</taxon>
        <taxon>Bacillales</taxon>
        <taxon>Staphylococcaceae</taxon>
        <taxon>Nosocomiicoccus</taxon>
    </lineage>
</organism>
<dbReference type="InterPro" id="IPR011761">
    <property type="entry name" value="ATP-grasp"/>
</dbReference>
<sequence length="450" mass="50399">MRKVLIANRGEIAVRIIRTLKEMNMTSVAVYSTADKNSLHVAIANEAYAIGGPKSIDSYLNIDAILTAAELSGADAIHPGYGFLSESAEFARRVEEAGLIFIGPTADMMEKMGNKSMARETMASVGVPVIPGSDGIIDSADDVKEIAKVHNYPLVIKAVSGGGGKGMRFAYSDKDVDKLYYDAKNEAKNAFNDDRLYVEKFIEKARHIEVQVIGDGKGDAVHLYERDCSIQRNNQKLLEEAPAAILSDEERKYIIETTRDAMKQLKYRGAGTVEYLYVEEEKKFYFIEMNTRVQVEHTITEEVTGKDIIKAQIMVAYDGEIGFTQDDVSLNGHAIEARINAEDPMHQFRPSPGKIEELHFGLGRNVRIDSHLYTGYTIPPYYDSMVAKLIVKDDDRDSALTKLKLVIGETVIEPIKTNLDFQFFLLSHHKVIANDYDIKFIYEENIIDTE</sequence>
<evidence type="ECO:0000256" key="2">
    <source>
        <dbReference type="ARBA" id="ARBA00013263"/>
    </source>
</evidence>
<evidence type="ECO:0000256" key="6">
    <source>
        <dbReference type="ARBA" id="ARBA00023267"/>
    </source>
</evidence>
<dbReference type="InterPro" id="IPR011054">
    <property type="entry name" value="Rudment_hybrid_motif"/>
</dbReference>
<gene>
    <name evidence="11" type="ORF">CJ229_006015</name>
</gene>
<dbReference type="SUPFAM" id="SSF51246">
    <property type="entry name" value="Rudiment single hybrid motif"/>
    <property type="match status" value="1"/>
</dbReference>
<dbReference type="EC" id="6.3.4.14" evidence="2"/>
<dbReference type="SMART" id="SM00878">
    <property type="entry name" value="Biotin_carb_C"/>
    <property type="match status" value="1"/>
</dbReference>
<comment type="catalytic activity">
    <reaction evidence="7">
        <text>N(6)-biotinyl-L-lysyl-[protein] + hydrogencarbonate + ATP = N(6)-carboxybiotinyl-L-lysyl-[protein] + ADP + phosphate + H(+)</text>
        <dbReference type="Rhea" id="RHEA:13501"/>
        <dbReference type="Rhea" id="RHEA-COMP:10505"/>
        <dbReference type="Rhea" id="RHEA-COMP:10506"/>
        <dbReference type="ChEBI" id="CHEBI:15378"/>
        <dbReference type="ChEBI" id="CHEBI:17544"/>
        <dbReference type="ChEBI" id="CHEBI:30616"/>
        <dbReference type="ChEBI" id="CHEBI:43474"/>
        <dbReference type="ChEBI" id="CHEBI:83144"/>
        <dbReference type="ChEBI" id="CHEBI:83145"/>
        <dbReference type="ChEBI" id="CHEBI:456216"/>
        <dbReference type="EC" id="6.3.4.14"/>
    </reaction>
</comment>
<dbReference type="InterPro" id="IPR005479">
    <property type="entry name" value="CPAse_ATP-bd"/>
</dbReference>
<dbReference type="PROSITE" id="PS00867">
    <property type="entry name" value="CPSASE_2"/>
    <property type="match status" value="1"/>
</dbReference>
<dbReference type="Gene3D" id="3.30.470.20">
    <property type="entry name" value="ATP-grasp fold, B domain"/>
    <property type="match status" value="1"/>
</dbReference>
<comment type="function">
    <text evidence="1">This protein is a component of the acetyl coenzyme A carboxylase complex; first, biotin carboxylase catalyzes the carboxylation of the carrier protein and then the transcarboxylase transfers the carboxyl group to form malonyl-CoA.</text>
</comment>
<dbReference type="Proteomes" id="UP000243626">
    <property type="component" value="Chromosome"/>
</dbReference>
<accession>A0AAF1BS74</accession>